<reference evidence="1 2" key="1">
    <citation type="journal article" date="2024" name="Plant Biotechnol. J.">
        <title>Genome and CRISPR/Cas9 system of a widespread forest tree (Populus alba) in the world.</title>
        <authorList>
            <person name="Liu Y.J."/>
            <person name="Jiang P.F."/>
            <person name="Han X.M."/>
            <person name="Li X.Y."/>
            <person name="Wang H.M."/>
            <person name="Wang Y.J."/>
            <person name="Wang X.X."/>
            <person name="Zeng Q.Y."/>
        </authorList>
    </citation>
    <scope>NUCLEOTIDE SEQUENCE [LARGE SCALE GENOMIC DNA]</scope>
    <source>
        <strain evidence="2">cv. PAL-ZL1</strain>
    </source>
</reference>
<name>A0ACC4BR59_POPAL</name>
<organism evidence="1 2">
    <name type="scientific">Populus alba</name>
    <name type="common">White poplar</name>
    <dbReference type="NCBI Taxonomy" id="43335"/>
    <lineage>
        <taxon>Eukaryota</taxon>
        <taxon>Viridiplantae</taxon>
        <taxon>Streptophyta</taxon>
        <taxon>Embryophyta</taxon>
        <taxon>Tracheophyta</taxon>
        <taxon>Spermatophyta</taxon>
        <taxon>Magnoliopsida</taxon>
        <taxon>eudicotyledons</taxon>
        <taxon>Gunneridae</taxon>
        <taxon>Pentapetalae</taxon>
        <taxon>rosids</taxon>
        <taxon>fabids</taxon>
        <taxon>Malpighiales</taxon>
        <taxon>Salicaceae</taxon>
        <taxon>Saliceae</taxon>
        <taxon>Populus</taxon>
    </lineage>
</organism>
<sequence>MDEERGGFGVMGPEDRFVIGRYRCGGGMVLRGLVVMVVVGRGELENGGRIAVSVVVEVEGVVVMRTREHVLRC</sequence>
<evidence type="ECO:0000313" key="1">
    <source>
        <dbReference type="EMBL" id="KAL3580642.1"/>
    </source>
</evidence>
<protein>
    <submittedName>
        <fullName evidence="1">Uncharacterized protein</fullName>
    </submittedName>
</protein>
<keyword evidence="2" id="KW-1185">Reference proteome</keyword>
<evidence type="ECO:0000313" key="2">
    <source>
        <dbReference type="Proteomes" id="UP000309997"/>
    </source>
</evidence>
<dbReference type="Proteomes" id="UP000309997">
    <property type="component" value="Unassembled WGS sequence"/>
</dbReference>
<dbReference type="EMBL" id="RCHU02000009">
    <property type="protein sequence ID" value="KAL3580642.1"/>
    <property type="molecule type" value="Genomic_DNA"/>
</dbReference>
<proteinExistence type="predicted"/>
<accession>A0ACC4BR59</accession>
<gene>
    <name evidence="1" type="ORF">D5086_018477</name>
</gene>
<comment type="caution">
    <text evidence="1">The sequence shown here is derived from an EMBL/GenBank/DDBJ whole genome shotgun (WGS) entry which is preliminary data.</text>
</comment>